<keyword evidence="1" id="KW-0479">Metal-binding</keyword>
<evidence type="ECO:0000256" key="2">
    <source>
        <dbReference type="ARBA" id="ARBA00022771"/>
    </source>
</evidence>
<organism evidence="8 9">
    <name type="scientific">Strongyloides venezuelensis</name>
    <name type="common">Threadworm</name>
    <dbReference type="NCBI Taxonomy" id="75913"/>
    <lineage>
        <taxon>Eukaryota</taxon>
        <taxon>Metazoa</taxon>
        <taxon>Ecdysozoa</taxon>
        <taxon>Nematoda</taxon>
        <taxon>Chromadorea</taxon>
        <taxon>Rhabditida</taxon>
        <taxon>Tylenchina</taxon>
        <taxon>Panagrolaimomorpha</taxon>
        <taxon>Strongyloidoidea</taxon>
        <taxon>Strongyloididae</taxon>
        <taxon>Strongyloides</taxon>
    </lineage>
</organism>
<proteinExistence type="predicted"/>
<dbReference type="Gene3D" id="3.30.40.10">
    <property type="entry name" value="Zinc/RING finger domain, C3HC4 (zinc finger)"/>
    <property type="match status" value="1"/>
</dbReference>
<dbReference type="WBParaSite" id="SVE_0673600.1">
    <property type="protein sequence ID" value="SVE_0673600.1"/>
    <property type="gene ID" value="SVE_0673600"/>
</dbReference>
<keyword evidence="3" id="KW-0862">Zinc</keyword>
<accession>A0A0K0FD18</accession>
<feature type="domain" description="RING-type" evidence="7">
    <location>
        <begin position="11"/>
        <end position="52"/>
    </location>
</feature>
<evidence type="ECO:0000256" key="3">
    <source>
        <dbReference type="ARBA" id="ARBA00022833"/>
    </source>
</evidence>
<feature type="coiled-coil region" evidence="6">
    <location>
        <begin position="136"/>
        <end position="198"/>
    </location>
</feature>
<protein>
    <submittedName>
        <fullName evidence="9">RING-type domain-containing protein</fullName>
    </submittedName>
</protein>
<dbReference type="InterPro" id="IPR013083">
    <property type="entry name" value="Znf_RING/FYVE/PHD"/>
</dbReference>
<evidence type="ECO:0000256" key="4">
    <source>
        <dbReference type="ARBA" id="ARBA00023254"/>
    </source>
</evidence>
<dbReference type="GO" id="GO:0016925">
    <property type="term" value="P:protein sumoylation"/>
    <property type="evidence" value="ECO:0007669"/>
    <property type="project" value="TreeGrafter"/>
</dbReference>
<reference evidence="8" key="1">
    <citation type="submission" date="2014-07" db="EMBL/GenBank/DDBJ databases">
        <authorList>
            <person name="Martin A.A"/>
            <person name="De Silva N."/>
        </authorList>
    </citation>
    <scope>NUCLEOTIDE SEQUENCE</scope>
</reference>
<keyword evidence="6" id="KW-0175">Coiled coil</keyword>
<dbReference type="PANTHER" id="PTHR22663:SF17">
    <property type="entry name" value="RING FINGER PROTEIN NARYA-RELATED"/>
    <property type="match status" value="1"/>
</dbReference>
<evidence type="ECO:0000259" key="7">
    <source>
        <dbReference type="PROSITE" id="PS50089"/>
    </source>
</evidence>
<name>A0A0K0FD18_STRVS</name>
<dbReference type="PROSITE" id="PS50089">
    <property type="entry name" value="ZF_RING_2"/>
    <property type="match status" value="1"/>
</dbReference>
<dbReference type="GO" id="GO:0007129">
    <property type="term" value="P:homologous chromosome pairing at meiosis"/>
    <property type="evidence" value="ECO:0007669"/>
    <property type="project" value="TreeGrafter"/>
</dbReference>
<dbReference type="Pfam" id="PF14634">
    <property type="entry name" value="zf-RING_5"/>
    <property type="match status" value="1"/>
</dbReference>
<dbReference type="InterPro" id="IPR042123">
    <property type="entry name" value="Zip3/RNF212-like"/>
</dbReference>
<dbReference type="SUPFAM" id="SSF57850">
    <property type="entry name" value="RING/U-box"/>
    <property type="match status" value="1"/>
</dbReference>
<dbReference type="GO" id="GO:0019789">
    <property type="term" value="F:SUMO transferase activity"/>
    <property type="evidence" value="ECO:0007669"/>
    <property type="project" value="InterPro"/>
</dbReference>
<dbReference type="InterPro" id="IPR017907">
    <property type="entry name" value="Znf_RING_CS"/>
</dbReference>
<evidence type="ECO:0000256" key="1">
    <source>
        <dbReference type="ARBA" id="ARBA00022723"/>
    </source>
</evidence>
<evidence type="ECO:0000313" key="8">
    <source>
        <dbReference type="Proteomes" id="UP000035680"/>
    </source>
</evidence>
<evidence type="ECO:0000256" key="6">
    <source>
        <dbReference type="SAM" id="Coils"/>
    </source>
</evidence>
<dbReference type="PANTHER" id="PTHR22663">
    <property type="entry name" value="RING FINGER PROTEIN NARYA-RELATED"/>
    <property type="match status" value="1"/>
</dbReference>
<dbReference type="Proteomes" id="UP000035680">
    <property type="component" value="Unassembled WGS sequence"/>
</dbReference>
<keyword evidence="8" id="KW-1185">Reference proteome</keyword>
<reference evidence="9" key="2">
    <citation type="submission" date="2015-08" db="UniProtKB">
        <authorList>
            <consortium name="WormBaseParasite"/>
        </authorList>
    </citation>
    <scope>IDENTIFICATION</scope>
</reference>
<keyword evidence="2 5" id="KW-0863">Zinc-finger</keyword>
<dbReference type="PROSITE" id="PS00518">
    <property type="entry name" value="ZF_RING_1"/>
    <property type="match status" value="1"/>
</dbReference>
<sequence>MSLNECYWIRCNRCTSALSQTQLHLTNCGHIFCLPCLGLDTKADRVDCPNCKTSTHLLEINSRLGHNKSVYFKDPEIEFKEALKKFEKIRSFQKFHYENNIKNMTAQYRRAAEAAKSSEKIKEDFKKREAQLLMAVKEKDNMLKEKEEENSNLKNKITHLNQMISKYKQGGRALQERVKELEIDSQRSKENFMAVQNKLESMNLKRRRHEDDKIGNQKPVFNVSQVSFNLQRGLNQPTEKKSRSSGCMLLERQKNNDPQFQHFRQPSIPKFKPTKNFFTLEDTKADGSFGFPAVGDDSICGIGFNKPKQAFRPLSTSTQRRKDRVPAISQDASIISEIPLFNN</sequence>
<keyword evidence="4" id="KW-0469">Meiosis</keyword>
<dbReference type="InterPro" id="IPR001841">
    <property type="entry name" value="Znf_RING"/>
</dbReference>
<dbReference type="GO" id="GO:0008270">
    <property type="term" value="F:zinc ion binding"/>
    <property type="evidence" value="ECO:0007669"/>
    <property type="project" value="UniProtKB-KW"/>
</dbReference>
<dbReference type="GO" id="GO:0007131">
    <property type="term" value="P:reciprocal meiotic recombination"/>
    <property type="evidence" value="ECO:0007669"/>
    <property type="project" value="InterPro"/>
</dbReference>
<dbReference type="GO" id="GO:0000795">
    <property type="term" value="C:synaptonemal complex"/>
    <property type="evidence" value="ECO:0007669"/>
    <property type="project" value="InterPro"/>
</dbReference>
<evidence type="ECO:0000256" key="5">
    <source>
        <dbReference type="PROSITE-ProRule" id="PRU00175"/>
    </source>
</evidence>
<dbReference type="AlphaFoldDB" id="A0A0K0FD18"/>
<evidence type="ECO:0000313" key="9">
    <source>
        <dbReference type="WBParaSite" id="SVE_0673600.1"/>
    </source>
</evidence>
<dbReference type="SMART" id="SM00184">
    <property type="entry name" value="RING"/>
    <property type="match status" value="1"/>
</dbReference>